<protein>
    <recommendedName>
        <fullName evidence="5 15">Dipeptidyl peptidase 3</fullName>
        <ecNumber evidence="4 15">3.4.14.4</ecNumber>
    </recommendedName>
    <alternativeName>
        <fullName evidence="13 15">Dipeptidyl aminopeptidase III</fullName>
    </alternativeName>
    <alternativeName>
        <fullName evidence="14 15">Dipeptidyl peptidase III</fullName>
    </alternativeName>
</protein>
<evidence type="ECO:0000256" key="16">
    <source>
        <dbReference type="PIRSR" id="PIRSR007828-1"/>
    </source>
</evidence>
<comment type="similarity">
    <text evidence="3 15">Belongs to the peptidase M49 family.</text>
</comment>
<comment type="catalytic activity">
    <reaction evidence="1 15">
        <text>Release of an N-terminal dipeptide from a peptide comprising four or more residues, with broad specificity. Also acts on dipeptidyl 2-naphthylamides.</text>
        <dbReference type="EC" id="3.4.14.4"/>
    </reaction>
</comment>
<keyword evidence="11 15" id="KW-0862">Zinc</keyword>
<sequence>MTSAAPSRLLMRVSSISALQRLTSLRATSSLFHTSPKTLRPRNHFPLLAKPCRQRFSTMNAQELKHYLADAPPSVVRLEIEKHFEPLTDKQKRYAHFISKASFAGTRIVLRQLSPESEPIYDFIIALHKSSGGDWNSLAKKAGVDESQLTHFLEYAAQFLGNNGNYKSFGDAKFIPRADEKTFAALAATSPEAERFYKATNSAIFSSDKQALMHLGFPDKGHMTTYYPDSPHITQEEIEAVSAWMEKKGLLPENNRLRKTKEGTFEILIASAVTSVPAEGGDIGKETEFQVEDGLLKGKTIKLVYGDYAAEMKAISEYITKAQENSDNENQAKMHEAYAKSFSSGSLLAFKDSQRFWIRDKGPMVESNIGFIETYRDPAGIRGEWEGFASVVNLERTRAFGALVSAAPELIPLLPWSKDFEKDKFLSPDFTSLEVLTFAGSGIPAGINIPNYDDIRQTEGFKNVSLGNVLSAKAPNEKIPFISEADLELYHKYRDPAFEVQVGLHELTGHGCGKLLQETSPGTYNFDEKNPPVSPLTDKPVTTWYKPGQTWGSVFGSLAASYEECRAELVAMYLGCEFPVLKIFGFGDGSTDINNEAGNVLYAAYLQMARAGLVSLEMWDPKSQKWGQAHSQARFSILQVGDNDCFLQAGDDFCKLEYKKDDLSDLEIKLDRSKILTTGREAVGKYLQKLHVYKATADVDNGTAFYKEMTNVDMDFWGTKARNVVLANKQPRKVFVQANTYLDEATGKVSIKHYEASPAGIIQSWVDRDL</sequence>
<name>A0AAI9XLC6_9PEZI</name>
<evidence type="ECO:0000256" key="4">
    <source>
        <dbReference type="ARBA" id="ARBA00012063"/>
    </source>
</evidence>
<keyword evidence="12 15" id="KW-0482">Metalloprotease</keyword>
<evidence type="ECO:0000313" key="18">
    <source>
        <dbReference type="EMBL" id="KAK1452229.1"/>
    </source>
</evidence>
<evidence type="ECO:0000256" key="11">
    <source>
        <dbReference type="ARBA" id="ARBA00022833"/>
    </source>
</evidence>
<organism evidence="18 19">
    <name type="scientific">Colletotrichum melonis</name>
    <dbReference type="NCBI Taxonomy" id="1209925"/>
    <lineage>
        <taxon>Eukaryota</taxon>
        <taxon>Fungi</taxon>
        <taxon>Dikarya</taxon>
        <taxon>Ascomycota</taxon>
        <taxon>Pezizomycotina</taxon>
        <taxon>Sordariomycetes</taxon>
        <taxon>Hypocreomycetidae</taxon>
        <taxon>Glomerellales</taxon>
        <taxon>Glomerellaceae</taxon>
        <taxon>Colletotrichum</taxon>
        <taxon>Colletotrichum acutatum species complex</taxon>
    </lineage>
</organism>
<feature type="binding site" evidence="17">
    <location>
        <position position="510"/>
    </location>
    <ligand>
        <name>Zn(2+)</name>
        <dbReference type="ChEBI" id="CHEBI:29105"/>
        <note>catalytic</note>
    </ligand>
</feature>
<evidence type="ECO:0000256" key="5">
    <source>
        <dbReference type="ARBA" id="ARBA00014713"/>
    </source>
</evidence>
<feature type="binding site" evidence="17">
    <location>
        <position position="564"/>
    </location>
    <ligand>
        <name>Zn(2+)</name>
        <dbReference type="ChEBI" id="CHEBI:29105"/>
        <note>catalytic</note>
    </ligand>
</feature>
<dbReference type="AlphaFoldDB" id="A0AAI9XLC6"/>
<dbReference type="GO" id="GO:0008239">
    <property type="term" value="F:dipeptidyl-peptidase activity"/>
    <property type="evidence" value="ECO:0007669"/>
    <property type="project" value="UniProtKB-UniRule"/>
</dbReference>
<evidence type="ECO:0000256" key="1">
    <source>
        <dbReference type="ARBA" id="ARBA00001336"/>
    </source>
</evidence>
<evidence type="ECO:0000313" key="19">
    <source>
        <dbReference type="Proteomes" id="UP001239795"/>
    </source>
</evidence>
<accession>A0AAI9XLC6</accession>
<dbReference type="PANTHER" id="PTHR23422:SF11">
    <property type="entry name" value="DIPEPTIDYL PEPTIDASE 3"/>
    <property type="match status" value="1"/>
</dbReference>
<dbReference type="InterPro" id="IPR005317">
    <property type="entry name" value="Dipeptidyl-peptase3"/>
</dbReference>
<evidence type="ECO:0000256" key="13">
    <source>
        <dbReference type="ARBA" id="ARBA00031288"/>
    </source>
</evidence>
<dbReference type="GO" id="GO:0004177">
    <property type="term" value="F:aminopeptidase activity"/>
    <property type="evidence" value="ECO:0007669"/>
    <property type="project" value="UniProtKB-KW"/>
</dbReference>
<evidence type="ECO:0000256" key="3">
    <source>
        <dbReference type="ARBA" id="ARBA00010200"/>
    </source>
</evidence>
<dbReference type="EC" id="3.4.14.4" evidence="4 15"/>
<dbReference type="GO" id="GO:0046872">
    <property type="term" value="F:metal ion binding"/>
    <property type="evidence" value="ECO:0007669"/>
    <property type="project" value="UniProtKB-KW"/>
</dbReference>
<keyword evidence="19" id="KW-1185">Reference proteome</keyword>
<dbReference type="EMBL" id="MLGG01000046">
    <property type="protein sequence ID" value="KAK1452229.1"/>
    <property type="molecule type" value="Genomic_DNA"/>
</dbReference>
<dbReference type="Proteomes" id="UP001239795">
    <property type="component" value="Unassembled WGS sequence"/>
</dbReference>
<keyword evidence="9 15" id="KW-0479">Metal-binding</keyword>
<evidence type="ECO:0000256" key="12">
    <source>
        <dbReference type="ARBA" id="ARBA00023049"/>
    </source>
</evidence>
<reference evidence="18 19" key="1">
    <citation type="submission" date="2016-10" db="EMBL/GenBank/DDBJ databases">
        <title>The genome sequence of Colletotrichum fioriniae PJ7.</title>
        <authorList>
            <person name="Baroncelli R."/>
        </authorList>
    </citation>
    <scope>NUCLEOTIDE SEQUENCE [LARGE SCALE GENOMIC DNA]</scope>
    <source>
        <strain evidence="18">Col 31</strain>
    </source>
</reference>
<dbReference type="PANTHER" id="PTHR23422">
    <property type="entry name" value="DIPEPTIDYL PEPTIDASE III-RELATED"/>
    <property type="match status" value="1"/>
</dbReference>
<dbReference type="FunFam" id="3.30.540.30:FF:000004">
    <property type="entry name" value="Dipeptidyl peptidase 3"/>
    <property type="match status" value="1"/>
</dbReference>
<comment type="cofactor">
    <cofactor evidence="15 17">
        <name>Zn(2+)</name>
        <dbReference type="ChEBI" id="CHEBI:29105"/>
    </cofactor>
    <text evidence="15 17">Binds 1 zinc ion per subunit.</text>
</comment>
<dbReference type="GO" id="GO:0008235">
    <property type="term" value="F:metalloexopeptidase activity"/>
    <property type="evidence" value="ECO:0007669"/>
    <property type="project" value="InterPro"/>
</dbReference>
<evidence type="ECO:0000256" key="14">
    <source>
        <dbReference type="ARBA" id="ARBA00032119"/>
    </source>
</evidence>
<keyword evidence="6 15" id="KW-0031">Aminopeptidase</keyword>
<evidence type="ECO:0000256" key="2">
    <source>
        <dbReference type="ARBA" id="ARBA00004496"/>
    </source>
</evidence>
<evidence type="ECO:0000256" key="9">
    <source>
        <dbReference type="ARBA" id="ARBA00022723"/>
    </source>
</evidence>
<keyword evidence="8 15" id="KW-0645">Protease</keyword>
<comment type="caution">
    <text evidence="18">The sequence shown here is derived from an EMBL/GenBank/DDBJ whole genome shotgun (WGS) entry which is preliminary data.</text>
</comment>
<dbReference type="InterPro" id="IPR039461">
    <property type="entry name" value="Peptidase_M49"/>
</dbReference>
<dbReference type="Pfam" id="PF03571">
    <property type="entry name" value="Peptidase_M49"/>
    <property type="match status" value="1"/>
</dbReference>
<keyword evidence="7 15" id="KW-0963">Cytoplasm</keyword>
<evidence type="ECO:0000256" key="8">
    <source>
        <dbReference type="ARBA" id="ARBA00022670"/>
    </source>
</evidence>
<evidence type="ECO:0000256" key="17">
    <source>
        <dbReference type="PIRSR" id="PIRSR007828-2"/>
    </source>
</evidence>
<evidence type="ECO:0000256" key="15">
    <source>
        <dbReference type="PIRNR" id="PIRNR007828"/>
    </source>
</evidence>
<evidence type="ECO:0000256" key="7">
    <source>
        <dbReference type="ARBA" id="ARBA00022490"/>
    </source>
</evidence>
<keyword evidence="10 15" id="KW-0378">Hydrolase</keyword>
<evidence type="ECO:0000256" key="6">
    <source>
        <dbReference type="ARBA" id="ARBA00022438"/>
    </source>
</evidence>
<comment type="subcellular location">
    <subcellularLocation>
        <location evidence="2">Cytoplasm</location>
    </subcellularLocation>
</comment>
<evidence type="ECO:0000256" key="10">
    <source>
        <dbReference type="ARBA" id="ARBA00022801"/>
    </source>
</evidence>
<gene>
    <name evidence="18" type="ORF">CMEL01_06803</name>
</gene>
<dbReference type="FunFam" id="3.30.540.30:FF:000002">
    <property type="entry name" value="Dipeptidyl peptidase 3"/>
    <property type="match status" value="1"/>
</dbReference>
<feature type="active site" evidence="16">
    <location>
        <position position="506"/>
    </location>
</feature>
<dbReference type="FunFam" id="3.30.540.30:FF:000001">
    <property type="entry name" value="Dipeptidyl peptidase 3"/>
    <property type="match status" value="1"/>
</dbReference>
<proteinExistence type="inferred from homology"/>
<dbReference type="PIRSF" id="PIRSF007828">
    <property type="entry name" value="Dipeptidyl-peptidase_III"/>
    <property type="match status" value="1"/>
</dbReference>
<feature type="binding site" evidence="17">
    <location>
        <position position="505"/>
    </location>
    <ligand>
        <name>Zn(2+)</name>
        <dbReference type="ChEBI" id="CHEBI:29105"/>
        <note>catalytic</note>
    </ligand>
</feature>
<dbReference type="Gene3D" id="3.30.540.30">
    <property type="match status" value="3"/>
</dbReference>
<dbReference type="GO" id="GO:0005737">
    <property type="term" value="C:cytoplasm"/>
    <property type="evidence" value="ECO:0007669"/>
    <property type="project" value="UniProtKB-SubCell"/>
</dbReference>
<dbReference type="GO" id="GO:0006508">
    <property type="term" value="P:proteolysis"/>
    <property type="evidence" value="ECO:0007669"/>
    <property type="project" value="UniProtKB-KW"/>
</dbReference>